<protein>
    <submittedName>
        <fullName evidence="2">GNAT family N-acetyltransferase</fullName>
    </submittedName>
</protein>
<dbReference type="InterPro" id="IPR016181">
    <property type="entry name" value="Acyl_CoA_acyltransferase"/>
</dbReference>
<dbReference type="RefSeq" id="WP_153235638.1">
    <property type="nucleotide sequence ID" value="NZ_WINI01000007.1"/>
</dbReference>
<dbReference type="PANTHER" id="PTHR43617:SF22">
    <property type="entry name" value="L-AMINO ACID N-ACETYLTRANSFERASE AAAT"/>
    <property type="match status" value="1"/>
</dbReference>
<dbReference type="InterPro" id="IPR000182">
    <property type="entry name" value="GNAT_dom"/>
</dbReference>
<keyword evidence="3" id="KW-1185">Reference proteome</keyword>
<dbReference type="OrthoDB" id="336415at2"/>
<gene>
    <name evidence="2" type="ORF">GEV47_12670</name>
</gene>
<dbReference type="CDD" id="cd04301">
    <property type="entry name" value="NAT_SF"/>
    <property type="match status" value="1"/>
</dbReference>
<proteinExistence type="predicted"/>
<evidence type="ECO:0000313" key="3">
    <source>
        <dbReference type="Proteomes" id="UP000451565"/>
    </source>
</evidence>
<dbReference type="GO" id="GO:0016747">
    <property type="term" value="F:acyltransferase activity, transferring groups other than amino-acyl groups"/>
    <property type="evidence" value="ECO:0007669"/>
    <property type="project" value="InterPro"/>
</dbReference>
<organism evidence="2 3">
    <name type="scientific">Glaciimonas soli</name>
    <dbReference type="NCBI Taxonomy" id="2590999"/>
    <lineage>
        <taxon>Bacteria</taxon>
        <taxon>Pseudomonadati</taxon>
        <taxon>Pseudomonadota</taxon>
        <taxon>Betaproteobacteria</taxon>
        <taxon>Burkholderiales</taxon>
        <taxon>Oxalobacteraceae</taxon>
        <taxon>Glaciimonas</taxon>
    </lineage>
</organism>
<dbReference type="AlphaFoldDB" id="A0A843YYB7"/>
<evidence type="ECO:0000313" key="2">
    <source>
        <dbReference type="EMBL" id="MQR01526.1"/>
    </source>
</evidence>
<dbReference type="SUPFAM" id="SSF55729">
    <property type="entry name" value="Acyl-CoA N-acyltransferases (Nat)"/>
    <property type="match status" value="1"/>
</dbReference>
<evidence type="ECO:0000259" key="1">
    <source>
        <dbReference type="PROSITE" id="PS51186"/>
    </source>
</evidence>
<name>A0A843YYB7_9BURK</name>
<dbReference type="PROSITE" id="PS51186">
    <property type="entry name" value="GNAT"/>
    <property type="match status" value="1"/>
</dbReference>
<keyword evidence="2" id="KW-0808">Transferase</keyword>
<dbReference type="Gene3D" id="3.40.630.30">
    <property type="match status" value="1"/>
</dbReference>
<dbReference type="EMBL" id="WINI01000007">
    <property type="protein sequence ID" value="MQR01526.1"/>
    <property type="molecule type" value="Genomic_DNA"/>
</dbReference>
<dbReference type="PANTHER" id="PTHR43617">
    <property type="entry name" value="L-AMINO ACID N-ACETYLTRANSFERASE"/>
    <property type="match status" value="1"/>
</dbReference>
<dbReference type="Proteomes" id="UP000451565">
    <property type="component" value="Unassembled WGS sequence"/>
</dbReference>
<dbReference type="InterPro" id="IPR050276">
    <property type="entry name" value="MshD_Acetyltransferase"/>
</dbReference>
<sequence length="163" mass="18095">MQEIHIRHSEAEDIEAIKDIYACPKAMAGTLQLPFPTLKKWQKQLSELPVGVYSLVAVIDNIIVGQLGLEANQRPRRKHVASFGIAVKDAYQGQGVGSKLLAAAIDLADNWLNITRIELTVFTDNAAAIATYKKHGFIIEGESAQYAFRNGEFVSVYHMARLR</sequence>
<comment type="caution">
    <text evidence="2">The sequence shown here is derived from an EMBL/GenBank/DDBJ whole genome shotgun (WGS) entry which is preliminary data.</text>
</comment>
<accession>A0A843YYB7</accession>
<feature type="domain" description="N-acetyltransferase" evidence="1">
    <location>
        <begin position="4"/>
        <end position="163"/>
    </location>
</feature>
<reference evidence="2 3" key="1">
    <citation type="submission" date="2019-10" db="EMBL/GenBank/DDBJ databases">
        <title>Glaciimonas soli sp. nov., a psychrophilic bacterium isolated from the forest soil of a high elevation mountain in Taiwan.</title>
        <authorList>
            <person name="Wang L.-T."/>
            <person name="Shieh W.Y."/>
        </authorList>
    </citation>
    <scope>NUCLEOTIDE SEQUENCE [LARGE SCALE GENOMIC DNA]</scope>
    <source>
        <strain evidence="2 3">GS1</strain>
    </source>
</reference>
<dbReference type="Pfam" id="PF00583">
    <property type="entry name" value="Acetyltransf_1"/>
    <property type="match status" value="1"/>
</dbReference>